<dbReference type="InterPro" id="IPR016187">
    <property type="entry name" value="CTDL_fold"/>
</dbReference>
<feature type="domain" description="PEGA" evidence="2">
    <location>
        <begin position="311"/>
        <end position="367"/>
    </location>
</feature>
<dbReference type="STRING" id="754477.Q7C_2576"/>
<gene>
    <name evidence="3" type="ordered locus">Q7C_2576</name>
</gene>
<dbReference type="SUPFAM" id="SSF56436">
    <property type="entry name" value="C-type lectin-like"/>
    <property type="match status" value="1"/>
</dbReference>
<dbReference type="InterPro" id="IPR013229">
    <property type="entry name" value="PEGA"/>
</dbReference>
<dbReference type="AlphaFoldDB" id="I1YLA4"/>
<evidence type="ECO:0000313" key="4">
    <source>
        <dbReference type="Proteomes" id="UP000009145"/>
    </source>
</evidence>
<dbReference type="HOGENOM" id="CLU_390710_0_0_6"/>
<dbReference type="Pfam" id="PF08308">
    <property type="entry name" value="PEGA"/>
    <property type="match status" value="2"/>
</dbReference>
<dbReference type="InterPro" id="IPR042095">
    <property type="entry name" value="SUMF_sf"/>
</dbReference>
<dbReference type="Gene3D" id="3.90.1580.10">
    <property type="entry name" value="paralog of FGE (formylglycine-generating enzyme)"/>
    <property type="match status" value="1"/>
</dbReference>
<proteinExistence type="predicted"/>
<dbReference type="PANTHER" id="PTHR23150">
    <property type="entry name" value="SULFATASE MODIFYING FACTOR 1, 2"/>
    <property type="match status" value="1"/>
</dbReference>
<evidence type="ECO:0000259" key="2">
    <source>
        <dbReference type="Pfam" id="PF08308"/>
    </source>
</evidence>
<feature type="domain" description="Sulfatase-modifying factor enzyme-like" evidence="1">
    <location>
        <begin position="397"/>
        <end position="638"/>
    </location>
</feature>
<name>I1YLA4_METFJ</name>
<evidence type="ECO:0000313" key="3">
    <source>
        <dbReference type="EMBL" id="AFJ03697.1"/>
    </source>
</evidence>
<dbReference type="InterPro" id="IPR005532">
    <property type="entry name" value="SUMF_dom"/>
</dbReference>
<dbReference type="EMBL" id="CP003380">
    <property type="protein sequence ID" value="AFJ03697.1"/>
    <property type="molecule type" value="Genomic_DNA"/>
</dbReference>
<dbReference type="KEGG" id="mec:Q7C_2576"/>
<sequence length="647" mass="71375">MLVALLTTSVVIVTILGISRGTRIVVLPEAALPAKISMTEGVGMVLFNSVYALTDSPRIRVSALQYQTYEHQLLPEQQGKRLHITLEPKPAEVRFSTDPEESLTRWYLNNEFISESDTLQQSLLPGEYDLKIDHPYYEQINKAVSLTAGQHRHEIVVLTPITGQLQITSTPPGAVIHVDNQVIGESPLTHPISGGVYQITLSKSGFDTVTETLEVTRNHKQVSRVYQLPAAQTTVSLSLSPGGGSLTVDDIVQPAAKTIQLAAGQAHRVVYQKAGYVTQQQIVTPPLGQPLALNFDLQEARGQVQIMATPQAAVSIDGKRVGETPLTLTLQTVPQQLSFQHPGYRTITQTVTPSRDVTRQVSVTLIPEAQAQLAESPKRYQHPAGGEMLLFQPNTVFTLGAARDSQGQRANEFLHKVHLNRPFYAGVTEVSIGEYQQFDTSKTGNKAEPITAISWLDAARFCNWLSEQQGLPPVYQFSNQKLIAIDITANGYRLLTEAEWEWLARSAKRPQPTRFAWGDSTTLPKHAANIADEQAKTAVAMYVPQYDDGYAGVAPIGRFSKEISGLQDQAGNVSEWTHDVYRLTPPDSETIFPQQLDKRLLAERVVKGANWQSGSLTTLRAAYREGLSQPRKTVGFRVGRYLNKGEQ</sequence>
<dbReference type="InterPro" id="IPR051043">
    <property type="entry name" value="Sulfatase_Mod_Factor_Kinase"/>
</dbReference>
<feature type="domain" description="PEGA" evidence="2">
    <location>
        <begin position="163"/>
        <end position="226"/>
    </location>
</feature>
<dbReference type="PATRIC" id="fig|754477.3.peg.2530"/>
<dbReference type="Proteomes" id="UP000009145">
    <property type="component" value="Chromosome"/>
</dbReference>
<accession>I1YLA4</accession>
<protein>
    <submittedName>
        <fullName evidence="3">Secreted protein with uncharacterized domain</fullName>
    </submittedName>
</protein>
<keyword evidence="4" id="KW-1185">Reference proteome</keyword>
<reference evidence="3 4" key="1">
    <citation type="journal article" date="2012" name="J. Bacteriol.">
        <title>Complete genome sequences of Methylophaga sp. strain JAM1 and Methylophaga sp. strain JAM7.</title>
        <authorList>
            <person name="Villeneuve C."/>
            <person name="Martineau C."/>
            <person name="Mauffrey F."/>
            <person name="Villemur R."/>
        </authorList>
    </citation>
    <scope>NUCLEOTIDE SEQUENCE [LARGE SCALE GENOMIC DNA]</scope>
    <source>
        <strain evidence="3 4">JAM7</strain>
    </source>
</reference>
<organism evidence="3 4">
    <name type="scientific">Methylophaga frappieri (strain ATCC BAA-2434 / DSM 25690 / JAM7)</name>
    <dbReference type="NCBI Taxonomy" id="754477"/>
    <lineage>
        <taxon>Bacteria</taxon>
        <taxon>Pseudomonadati</taxon>
        <taxon>Pseudomonadota</taxon>
        <taxon>Gammaproteobacteria</taxon>
        <taxon>Thiotrichales</taxon>
        <taxon>Piscirickettsiaceae</taxon>
        <taxon>Methylophaga</taxon>
    </lineage>
</organism>
<dbReference type="eggNOG" id="COG1262">
    <property type="taxonomic scope" value="Bacteria"/>
</dbReference>
<dbReference type="GO" id="GO:0120147">
    <property type="term" value="F:formylglycine-generating oxidase activity"/>
    <property type="evidence" value="ECO:0007669"/>
    <property type="project" value="TreeGrafter"/>
</dbReference>
<evidence type="ECO:0000259" key="1">
    <source>
        <dbReference type="Pfam" id="PF03781"/>
    </source>
</evidence>
<dbReference type="Pfam" id="PF03781">
    <property type="entry name" value="FGE-sulfatase"/>
    <property type="match status" value="1"/>
</dbReference>
<dbReference type="PANTHER" id="PTHR23150:SF19">
    <property type="entry name" value="FORMYLGLYCINE-GENERATING ENZYME"/>
    <property type="match status" value="1"/>
</dbReference>